<dbReference type="RefSeq" id="WP_078806024.1">
    <property type="nucleotide sequence ID" value="NZ_FUXI01000001.1"/>
</dbReference>
<keyword evidence="2" id="KW-1185">Reference proteome</keyword>
<evidence type="ECO:0000313" key="2">
    <source>
        <dbReference type="Proteomes" id="UP000190328"/>
    </source>
</evidence>
<dbReference type="STRING" id="263852.SAMN02745116_00049"/>
<name>A0A1T4K2S2_9ENTE</name>
<reference evidence="1 2" key="1">
    <citation type="submission" date="2017-02" db="EMBL/GenBank/DDBJ databases">
        <authorList>
            <person name="Peterson S.W."/>
        </authorList>
    </citation>
    <scope>NUCLEOTIDE SEQUENCE [LARGE SCALE GENOMIC DNA]</scope>
    <source>
        <strain evidence="1 2">ATCC BAA-1030</strain>
    </source>
</reference>
<dbReference type="AlphaFoldDB" id="A0A1T4K2S2"/>
<dbReference type="EMBL" id="FUXI01000001">
    <property type="protein sequence ID" value="SJZ36643.1"/>
    <property type="molecule type" value="Genomic_DNA"/>
</dbReference>
<protein>
    <submittedName>
        <fullName evidence="1">Uncharacterized protein</fullName>
    </submittedName>
</protein>
<proteinExistence type="predicted"/>
<gene>
    <name evidence="1" type="ORF">SAMN02745116_00049</name>
</gene>
<accession>A0A1T4K2S2</accession>
<evidence type="ECO:0000313" key="1">
    <source>
        <dbReference type="EMBL" id="SJZ36643.1"/>
    </source>
</evidence>
<dbReference type="OrthoDB" id="2242690at2"/>
<organism evidence="1 2">
    <name type="scientific">Pilibacter termitis</name>
    <dbReference type="NCBI Taxonomy" id="263852"/>
    <lineage>
        <taxon>Bacteria</taxon>
        <taxon>Bacillati</taxon>
        <taxon>Bacillota</taxon>
        <taxon>Bacilli</taxon>
        <taxon>Lactobacillales</taxon>
        <taxon>Enterococcaceae</taxon>
        <taxon>Pilibacter</taxon>
    </lineage>
</organism>
<sequence length="82" mass="9292">MKPNQTVEELSQLAWDNGEAKKGMYAIVRENDCLTLLLRKEMLAKFRVTGYQQGVLEANEASTKAQDLAVRTFVGYFTGEFK</sequence>
<dbReference type="Proteomes" id="UP000190328">
    <property type="component" value="Unassembled WGS sequence"/>
</dbReference>